<keyword evidence="2" id="KW-1133">Transmembrane helix</keyword>
<protein>
    <recommendedName>
        <fullName evidence="5">GDSL esterase/lipase EXL3</fullName>
    </recommendedName>
</protein>
<name>A0AAV0IS12_9ROSI</name>
<dbReference type="InterPro" id="IPR036514">
    <property type="entry name" value="SGNH_hydro_sf"/>
</dbReference>
<dbReference type="GO" id="GO:0016788">
    <property type="term" value="F:hydrolase activity, acting on ester bonds"/>
    <property type="evidence" value="ECO:0007669"/>
    <property type="project" value="InterPro"/>
</dbReference>
<keyword evidence="2" id="KW-0472">Membrane</keyword>
<dbReference type="EMBL" id="CAMGYJ010000004">
    <property type="protein sequence ID" value="CAI0399577.1"/>
    <property type="molecule type" value="Genomic_DNA"/>
</dbReference>
<keyword evidence="4" id="KW-1185">Reference proteome</keyword>
<gene>
    <name evidence="3" type="ORF">LITE_LOCUS10377</name>
</gene>
<dbReference type="SUPFAM" id="SSF52266">
    <property type="entry name" value="SGNH hydrolase"/>
    <property type="match status" value="1"/>
</dbReference>
<sequence>LTQQTIKAIGKKIMASSRGSLGSNIIIFFLLLFATTGSQIFCEATIGVGGVPAVYMYGDSVLDTGNNDYIVTLFKSNFPPYGKNFPGRKPTGRFSDGKLISDFIVQSLGIKETLPAYLDPDLDAEDLITGVNFAFGGCGYDPLSAKTFAVPSIEAQLNFFKQYKEKLKTLVGEQKSNDIVERSLHVISAGNDDVGLTYFLTGKQLDLPSYAAFLVTQATANLRQLYKLGARKIAVFSTTVTGCVPFSRTFFGGKRRQCSDVSNELAMMFNDKLSEAVEALNDDVRLPNLNIVFVDVYRPLLKIIRRPENYGFDIATEGCCGTGAFEFAILCNPLTPFTCANTSKYLYFDGAHPTEKAYKIVFSEIWNSIIELL</sequence>
<dbReference type="PANTHER" id="PTHR45642:SF52">
    <property type="entry name" value="GDSL-LIKE LIPASE_ACYLHYDROLASE"/>
    <property type="match status" value="1"/>
</dbReference>
<dbReference type="InterPro" id="IPR001087">
    <property type="entry name" value="GDSL"/>
</dbReference>
<dbReference type="Gene3D" id="3.40.50.1110">
    <property type="entry name" value="SGNH hydrolase"/>
    <property type="match status" value="1"/>
</dbReference>
<reference evidence="3" key="1">
    <citation type="submission" date="2022-08" db="EMBL/GenBank/DDBJ databases">
        <authorList>
            <person name="Gutierrez-Valencia J."/>
        </authorList>
    </citation>
    <scope>NUCLEOTIDE SEQUENCE</scope>
</reference>
<dbReference type="PANTHER" id="PTHR45642">
    <property type="entry name" value="GDSL ESTERASE/LIPASE EXL3"/>
    <property type="match status" value="1"/>
</dbReference>
<keyword evidence="2" id="KW-0812">Transmembrane</keyword>
<accession>A0AAV0IS12</accession>
<dbReference type="Proteomes" id="UP001154282">
    <property type="component" value="Unassembled WGS sequence"/>
</dbReference>
<evidence type="ECO:0000313" key="3">
    <source>
        <dbReference type="EMBL" id="CAI0399577.1"/>
    </source>
</evidence>
<evidence type="ECO:0008006" key="5">
    <source>
        <dbReference type="Google" id="ProtNLM"/>
    </source>
</evidence>
<dbReference type="GO" id="GO:0005576">
    <property type="term" value="C:extracellular region"/>
    <property type="evidence" value="ECO:0007669"/>
    <property type="project" value="TreeGrafter"/>
</dbReference>
<dbReference type="FunFam" id="3.40.50.1110:FF:000003">
    <property type="entry name" value="GDSL esterase/lipase APG"/>
    <property type="match status" value="1"/>
</dbReference>
<dbReference type="AlphaFoldDB" id="A0AAV0IS12"/>
<evidence type="ECO:0000256" key="2">
    <source>
        <dbReference type="SAM" id="Phobius"/>
    </source>
</evidence>
<organism evidence="3 4">
    <name type="scientific">Linum tenue</name>
    <dbReference type="NCBI Taxonomy" id="586396"/>
    <lineage>
        <taxon>Eukaryota</taxon>
        <taxon>Viridiplantae</taxon>
        <taxon>Streptophyta</taxon>
        <taxon>Embryophyta</taxon>
        <taxon>Tracheophyta</taxon>
        <taxon>Spermatophyta</taxon>
        <taxon>Magnoliopsida</taxon>
        <taxon>eudicotyledons</taxon>
        <taxon>Gunneridae</taxon>
        <taxon>Pentapetalae</taxon>
        <taxon>rosids</taxon>
        <taxon>fabids</taxon>
        <taxon>Malpighiales</taxon>
        <taxon>Linaceae</taxon>
        <taxon>Linum</taxon>
    </lineage>
</organism>
<dbReference type="CDD" id="cd01837">
    <property type="entry name" value="SGNH_plant_lipase_like"/>
    <property type="match status" value="1"/>
</dbReference>
<comment type="caution">
    <text evidence="3">The sequence shown here is derived from an EMBL/GenBank/DDBJ whole genome shotgun (WGS) entry which is preliminary data.</text>
</comment>
<dbReference type="InterPro" id="IPR050592">
    <property type="entry name" value="GDSL_lipolytic_enzyme"/>
</dbReference>
<evidence type="ECO:0000313" key="4">
    <source>
        <dbReference type="Proteomes" id="UP001154282"/>
    </source>
</evidence>
<feature type="non-terminal residue" evidence="3">
    <location>
        <position position="1"/>
    </location>
</feature>
<dbReference type="Pfam" id="PF00657">
    <property type="entry name" value="Lipase_GDSL"/>
    <property type="match status" value="1"/>
</dbReference>
<proteinExistence type="inferred from homology"/>
<feature type="transmembrane region" description="Helical" evidence="2">
    <location>
        <begin position="21"/>
        <end position="41"/>
    </location>
</feature>
<evidence type="ECO:0000256" key="1">
    <source>
        <dbReference type="ARBA" id="ARBA00008668"/>
    </source>
</evidence>
<comment type="similarity">
    <text evidence="1">Belongs to the 'GDSL' lipolytic enzyme family.</text>
</comment>
<dbReference type="InterPro" id="IPR035669">
    <property type="entry name" value="SGNH_plant_lipase-like"/>
</dbReference>